<gene>
    <name evidence="2" type="ORF">G3435_07520</name>
    <name evidence="3" type="ORF">G3436_14370</name>
</gene>
<dbReference type="RefSeq" id="WP_163946051.1">
    <property type="nucleotide sequence ID" value="NZ_JAAHBU010000186.1"/>
</dbReference>
<dbReference type="EMBL" id="JAAHBV010000136">
    <property type="protein sequence ID" value="NER59869.1"/>
    <property type="molecule type" value="Genomic_DNA"/>
</dbReference>
<keyword evidence="1" id="KW-0812">Transmembrane</keyword>
<dbReference type="Proteomes" id="UP000482634">
    <property type="component" value="Unassembled WGS sequence"/>
</dbReference>
<dbReference type="AlphaFoldDB" id="A0A6B3NRU1"/>
<protein>
    <submittedName>
        <fullName evidence="3">Uncharacterized protein</fullName>
    </submittedName>
</protein>
<keyword evidence="1" id="KW-1133">Transmembrane helix</keyword>
<reference evidence="4 5" key="1">
    <citation type="submission" date="2020-02" db="EMBL/GenBank/DDBJ databases">
        <title>Broccoli isolated Pseudomonas sp.</title>
        <authorList>
            <person name="Fujikawa T."/>
            <person name="Sawada H."/>
        </authorList>
    </citation>
    <scope>NUCLEOTIDE SEQUENCE [LARGE SCALE GENOMIC DNA]</scope>
    <source>
        <strain evidence="3 5">MAFF212427</strain>
        <strain evidence="2 4">MAFF212428</strain>
    </source>
</reference>
<sequence>MKNVPTRSWFIKINYAHSGMNFLCMSPTIFIMLFLQPGPNILVTVVVYMLTLAGCGALYFLVVQPGNPRLRTTLRYAGLLVGQIGFWYALISFNALTDVPC</sequence>
<feature type="transmembrane region" description="Helical" evidence="1">
    <location>
        <begin position="41"/>
        <end position="62"/>
    </location>
</feature>
<accession>A0A6B3NRU1</accession>
<dbReference type="EMBL" id="JAAHBU010000186">
    <property type="protein sequence ID" value="NER64839.1"/>
    <property type="molecule type" value="Genomic_DNA"/>
</dbReference>
<feature type="transmembrane region" description="Helical" evidence="1">
    <location>
        <begin position="74"/>
        <end position="96"/>
    </location>
</feature>
<organism evidence="3 5">
    <name type="scientific">Pseudomonas brassicae</name>
    <dbReference type="NCBI Taxonomy" id="2708063"/>
    <lineage>
        <taxon>Bacteria</taxon>
        <taxon>Pseudomonadati</taxon>
        <taxon>Pseudomonadota</taxon>
        <taxon>Gammaproteobacteria</taxon>
        <taxon>Pseudomonadales</taxon>
        <taxon>Pseudomonadaceae</taxon>
        <taxon>Pseudomonas</taxon>
    </lineage>
</organism>
<evidence type="ECO:0000313" key="4">
    <source>
        <dbReference type="Proteomes" id="UP000480410"/>
    </source>
</evidence>
<dbReference type="Proteomes" id="UP000480410">
    <property type="component" value="Unassembled WGS sequence"/>
</dbReference>
<keyword evidence="5" id="KW-1185">Reference proteome</keyword>
<evidence type="ECO:0000313" key="5">
    <source>
        <dbReference type="Proteomes" id="UP000482634"/>
    </source>
</evidence>
<evidence type="ECO:0000256" key="1">
    <source>
        <dbReference type="SAM" id="Phobius"/>
    </source>
</evidence>
<evidence type="ECO:0000313" key="3">
    <source>
        <dbReference type="EMBL" id="NER64839.1"/>
    </source>
</evidence>
<proteinExistence type="predicted"/>
<comment type="caution">
    <text evidence="3">The sequence shown here is derived from an EMBL/GenBank/DDBJ whole genome shotgun (WGS) entry which is preliminary data.</text>
</comment>
<name>A0A6B3NRU1_9PSED</name>
<keyword evidence="1" id="KW-0472">Membrane</keyword>
<accession>A0A6M0CWJ7</accession>
<evidence type="ECO:0000313" key="2">
    <source>
        <dbReference type="EMBL" id="NER59869.1"/>
    </source>
</evidence>
<feature type="transmembrane region" description="Helical" evidence="1">
    <location>
        <begin position="12"/>
        <end position="35"/>
    </location>
</feature>